<feature type="transmembrane region" description="Helical" evidence="1">
    <location>
        <begin position="175"/>
        <end position="194"/>
    </location>
</feature>
<sequence>MSTDPELPEAVPEATPPRVFVGGVLMGLANLVPGVSGGTMILALGLYDRFIASVADLARLRFEPRSIVFVAVLAAGLAVAVLGLATPAVWLVQQHRWLAYSLFIGMTLGGVPLLWAIVRPLDARVLFGALVGFAVMAVIAFGLQSTTLSPTVPVFVAAGALAASSMILPGVSGSYVLLILGLYDVVIGSLRPAALRADLLGSLGIIIPVGIGAVLGIGLLSNGLRWFLARWERLSHALLLGLLVGSVLGLWPFQGPAWPDLAVESRLDAVKALVAGESPEAIRLETGVDLGAAEVDRLLATFGDRGSIELELMALRLERYRPTLSQIGISLVTMAFGFALTLGLGGLGTRSGTPKRRSPG</sequence>
<dbReference type="PANTHER" id="PTHR37308">
    <property type="entry name" value="INTEGRAL MEMBRANE PROTEIN"/>
    <property type="match status" value="1"/>
</dbReference>
<feature type="transmembrane region" description="Helical" evidence="1">
    <location>
        <begin position="67"/>
        <end position="91"/>
    </location>
</feature>
<feature type="transmembrane region" description="Helical" evidence="1">
    <location>
        <begin position="234"/>
        <end position="253"/>
    </location>
</feature>
<evidence type="ECO:0000313" key="2">
    <source>
        <dbReference type="EMBL" id="MEK9499497.1"/>
    </source>
</evidence>
<feature type="transmembrane region" description="Helical" evidence="1">
    <location>
        <begin position="327"/>
        <end position="347"/>
    </location>
</feature>
<dbReference type="RefSeq" id="WP_405276245.1">
    <property type="nucleotide sequence ID" value="NZ_JBBHLI010000001.1"/>
</dbReference>
<evidence type="ECO:0000313" key="3">
    <source>
        <dbReference type="Proteomes" id="UP001484239"/>
    </source>
</evidence>
<evidence type="ECO:0000256" key="1">
    <source>
        <dbReference type="SAM" id="Phobius"/>
    </source>
</evidence>
<feature type="transmembrane region" description="Helical" evidence="1">
    <location>
        <begin position="20"/>
        <end position="47"/>
    </location>
</feature>
<dbReference type="PANTHER" id="PTHR37308:SF1">
    <property type="entry name" value="POLYPRENYL-PHOSPHATE TRANSPORTER"/>
    <property type="match status" value="1"/>
</dbReference>
<dbReference type="Pfam" id="PF04018">
    <property type="entry name" value="VCA0040-like"/>
    <property type="match status" value="1"/>
</dbReference>
<feature type="transmembrane region" description="Helical" evidence="1">
    <location>
        <begin position="200"/>
        <end position="222"/>
    </location>
</feature>
<dbReference type="EMBL" id="JBBHLI010000001">
    <property type="protein sequence ID" value="MEK9499497.1"/>
    <property type="molecule type" value="Genomic_DNA"/>
</dbReference>
<dbReference type="InterPro" id="IPR007163">
    <property type="entry name" value="VCA0040-like"/>
</dbReference>
<dbReference type="Proteomes" id="UP001484239">
    <property type="component" value="Unassembled WGS sequence"/>
</dbReference>
<keyword evidence="1" id="KW-0812">Transmembrane</keyword>
<feature type="transmembrane region" description="Helical" evidence="1">
    <location>
        <begin position="150"/>
        <end position="168"/>
    </location>
</feature>
<gene>
    <name evidence="2" type="ORF">WI372_00705</name>
</gene>
<protein>
    <submittedName>
        <fullName evidence="2">DUF368 domain-containing protein</fullName>
    </submittedName>
</protein>
<feature type="transmembrane region" description="Helical" evidence="1">
    <location>
        <begin position="97"/>
        <end position="118"/>
    </location>
</feature>
<proteinExistence type="predicted"/>
<organism evidence="2 3">
    <name type="scientific">Gaopeijia maritima</name>
    <dbReference type="NCBI Taxonomy" id="3119007"/>
    <lineage>
        <taxon>Bacteria</taxon>
        <taxon>Pseudomonadati</taxon>
        <taxon>Gemmatimonadota</taxon>
        <taxon>Longimicrobiia</taxon>
        <taxon>Gaopeijiales</taxon>
        <taxon>Gaopeijiaceae</taxon>
        <taxon>Gaopeijia</taxon>
    </lineage>
</organism>
<feature type="transmembrane region" description="Helical" evidence="1">
    <location>
        <begin position="125"/>
        <end position="144"/>
    </location>
</feature>
<reference evidence="2 3" key="1">
    <citation type="submission" date="2024-02" db="EMBL/GenBank/DDBJ databases">
        <title>A novel Gemmatimonadota bacterium.</title>
        <authorList>
            <person name="Du Z.-J."/>
            <person name="Ye Y.-Q."/>
        </authorList>
    </citation>
    <scope>NUCLEOTIDE SEQUENCE [LARGE SCALE GENOMIC DNA]</scope>
    <source>
        <strain evidence="2 3">DH-20</strain>
    </source>
</reference>
<name>A0ABU9E470_9BACT</name>
<keyword evidence="1" id="KW-0472">Membrane</keyword>
<accession>A0ABU9E470</accession>
<keyword evidence="3" id="KW-1185">Reference proteome</keyword>
<comment type="caution">
    <text evidence="2">The sequence shown here is derived from an EMBL/GenBank/DDBJ whole genome shotgun (WGS) entry which is preliminary data.</text>
</comment>
<keyword evidence="1" id="KW-1133">Transmembrane helix</keyword>